<proteinExistence type="predicted"/>
<dbReference type="InterPro" id="IPR049009">
    <property type="entry name" value="ANM3_Znf-C2H2"/>
</dbReference>
<keyword evidence="7 18" id="KW-0808">Transferase</keyword>
<dbReference type="Gene3D" id="3.40.50.150">
    <property type="entry name" value="Vaccinia Virus protein VP39"/>
    <property type="match status" value="1"/>
</dbReference>
<evidence type="ECO:0000256" key="4">
    <source>
        <dbReference type="ARBA" id="ARBA00022490"/>
    </source>
</evidence>
<evidence type="ECO:0000256" key="11">
    <source>
        <dbReference type="ARBA" id="ARBA00022833"/>
    </source>
</evidence>
<feature type="domain" description="Protein arginine N-methyltransferase 3-like C2H2 zinc finger" evidence="21">
    <location>
        <begin position="71"/>
        <end position="117"/>
    </location>
</feature>
<dbReference type="GO" id="GO:0005634">
    <property type="term" value="C:nucleus"/>
    <property type="evidence" value="ECO:0007669"/>
    <property type="project" value="UniProtKB-SubCell"/>
</dbReference>
<evidence type="ECO:0000256" key="6">
    <source>
        <dbReference type="ARBA" id="ARBA00022603"/>
    </source>
</evidence>
<name>A0A8T3E599_9TELE</name>
<dbReference type="PROSITE" id="PS51678">
    <property type="entry name" value="SAM_MT_PRMT"/>
    <property type="match status" value="1"/>
</dbReference>
<evidence type="ECO:0000256" key="14">
    <source>
        <dbReference type="ARBA" id="ARBA00047384"/>
    </source>
</evidence>
<evidence type="ECO:0000256" key="9">
    <source>
        <dbReference type="ARBA" id="ARBA00022723"/>
    </source>
</evidence>
<dbReference type="InterPro" id="IPR055135">
    <property type="entry name" value="PRMT_dom"/>
</dbReference>
<protein>
    <recommendedName>
        <fullName evidence="16">Protein arginine N-methyltransferase 3</fullName>
        <ecNumber evidence="3">2.1.1.319</ecNumber>
    </recommendedName>
    <alternativeName>
        <fullName evidence="17">Heterogeneous nuclear ribonucleoprotein methyltransferase-like protein 3</fullName>
    </alternativeName>
</protein>
<keyword evidence="9" id="KW-0479">Metal-binding</keyword>
<dbReference type="GO" id="GO:0035242">
    <property type="term" value="F:protein-arginine omega-N asymmetric methyltransferase activity"/>
    <property type="evidence" value="ECO:0007669"/>
    <property type="project" value="UniProtKB-EC"/>
</dbReference>
<dbReference type="CDD" id="cd02440">
    <property type="entry name" value="AdoMet_MTases"/>
    <property type="match status" value="1"/>
</dbReference>
<feature type="domain" description="Methyltransferase" evidence="20">
    <location>
        <begin position="252"/>
        <end position="324"/>
    </location>
</feature>
<dbReference type="Gene3D" id="2.70.160.11">
    <property type="entry name" value="Hnrnp arginine n-methyltransferase1"/>
    <property type="match status" value="1"/>
</dbReference>
<dbReference type="GO" id="GO:0005829">
    <property type="term" value="C:cytosol"/>
    <property type="evidence" value="ECO:0007669"/>
    <property type="project" value="UniProtKB-SubCell"/>
</dbReference>
<evidence type="ECO:0000313" key="25">
    <source>
        <dbReference type="Proteomes" id="UP000829720"/>
    </source>
</evidence>
<dbReference type="PANTHER" id="PTHR11006">
    <property type="entry name" value="PROTEIN ARGININE N-METHYLTRANSFERASE"/>
    <property type="match status" value="1"/>
</dbReference>
<dbReference type="InterPro" id="IPR041698">
    <property type="entry name" value="Methyltransf_25"/>
</dbReference>
<keyword evidence="4" id="KW-0963">Cytoplasm</keyword>
<dbReference type="PANTHER" id="PTHR11006:SF53">
    <property type="entry name" value="PROTEIN ARGININE N-METHYLTRANSFERASE 3"/>
    <property type="match status" value="1"/>
</dbReference>
<evidence type="ECO:0000256" key="16">
    <source>
        <dbReference type="ARBA" id="ARBA00069516"/>
    </source>
</evidence>
<dbReference type="Pfam" id="PF21137">
    <property type="entry name" value="ANM3_C2H2_Zf"/>
    <property type="match status" value="1"/>
</dbReference>
<dbReference type="Pfam" id="PF21336">
    <property type="entry name" value="ANM3_zf-C2H2"/>
    <property type="match status" value="1"/>
</dbReference>
<evidence type="ECO:0000256" key="15">
    <source>
        <dbReference type="ARBA" id="ARBA00049303"/>
    </source>
</evidence>
<gene>
    <name evidence="24" type="ORF">AGOR_G00007400</name>
</gene>
<comment type="catalytic activity">
    <reaction evidence="15">
        <text>L-arginyl-[protein] + S-adenosyl-L-methionine = N(omega)-methyl-L-arginyl-[protein] + S-adenosyl-L-homocysteine + H(+)</text>
        <dbReference type="Rhea" id="RHEA:48100"/>
        <dbReference type="Rhea" id="RHEA-COMP:10532"/>
        <dbReference type="Rhea" id="RHEA-COMP:11990"/>
        <dbReference type="ChEBI" id="CHEBI:15378"/>
        <dbReference type="ChEBI" id="CHEBI:29965"/>
        <dbReference type="ChEBI" id="CHEBI:57856"/>
        <dbReference type="ChEBI" id="CHEBI:59789"/>
        <dbReference type="ChEBI" id="CHEBI:65280"/>
    </reaction>
    <physiologicalReaction direction="left-to-right" evidence="15">
        <dbReference type="Rhea" id="RHEA:48101"/>
    </physiologicalReaction>
</comment>
<evidence type="ECO:0000259" key="23">
    <source>
        <dbReference type="Pfam" id="PF22528"/>
    </source>
</evidence>
<sequence>MGEAMAQYRESGGVDEVPDLSDSDDDQWQSIEESPNSILKVLCLFCDRLLNSVEDTFSHCNSEHHVDIASLVRRHDLDDYGYIRLINYVRSVKCSGESLLLATEGALPWDSDDYMRPALEDDPLLQIDIQELCGVEAMEDTVMDGEPLTPTVLMKRSQQAEERALQAEDALARAVEDLHRLKHLVQNLVMNTDITSGAKGAIAGLQEEENSAYFSSYSHYGIHEEMLKDKVRTESYRDFVYLNEDVFKDKVVLDVGCGTGILSMFVARCGARKVIAVDQSEIIYQAMDIVRSNNLQETITLIKGRIEEVDLPVEKVDIIISEWMGYFLLFESMLDSVLYARDHYLAADGSVYPDRCTISLAAVGDTQKHQEHIGFWDDVYGFKMACMKKTVVPEAMVEVLKPETLISEPTVIKTIDCNTVCISELDFVMDFNLKITHSTQCTAIMGYFDIFFERNCENKVSFSTGPQCTKTHWKQTVFFLEDPVPVQSGENLQGKITVCKNRKDPRALLVSLTIRDVKQTYSIQ</sequence>
<evidence type="ECO:0000256" key="10">
    <source>
        <dbReference type="ARBA" id="ARBA00022771"/>
    </source>
</evidence>
<keyword evidence="6 18" id="KW-0489">Methyltransferase</keyword>
<evidence type="ECO:0000256" key="3">
    <source>
        <dbReference type="ARBA" id="ARBA00011925"/>
    </source>
</evidence>
<evidence type="ECO:0000256" key="18">
    <source>
        <dbReference type="PROSITE-ProRule" id="PRU01015"/>
    </source>
</evidence>
<dbReference type="InterPro" id="IPR029063">
    <property type="entry name" value="SAM-dependent_MTases_sf"/>
</dbReference>
<dbReference type="Pfam" id="PF22528">
    <property type="entry name" value="PRMT_C"/>
    <property type="match status" value="1"/>
</dbReference>
<keyword evidence="13" id="KW-0539">Nucleus</keyword>
<dbReference type="OrthoDB" id="7848332at2759"/>
<dbReference type="FunFam" id="2.70.160.11:FF:000005">
    <property type="entry name" value="protein arginine N-methyltransferase 3 isoform X2"/>
    <property type="match status" value="1"/>
</dbReference>
<comment type="subcellular location">
    <subcellularLocation>
        <location evidence="2">Cytoplasm</location>
        <location evidence="2">Cytosol</location>
    </subcellularLocation>
    <subcellularLocation>
        <location evidence="1">Nucleus</location>
    </subcellularLocation>
</comment>
<reference evidence="24" key="1">
    <citation type="submission" date="2021-01" db="EMBL/GenBank/DDBJ databases">
        <authorList>
            <person name="Zahm M."/>
            <person name="Roques C."/>
            <person name="Cabau C."/>
            <person name="Klopp C."/>
            <person name="Donnadieu C."/>
            <person name="Jouanno E."/>
            <person name="Lampietro C."/>
            <person name="Louis A."/>
            <person name="Herpin A."/>
            <person name="Echchiki A."/>
            <person name="Berthelot C."/>
            <person name="Parey E."/>
            <person name="Roest-Crollius H."/>
            <person name="Braasch I."/>
            <person name="Postlethwait J."/>
            <person name="Bobe J."/>
            <person name="Montfort J."/>
            <person name="Bouchez O."/>
            <person name="Begum T."/>
            <person name="Mejri S."/>
            <person name="Adams A."/>
            <person name="Chen W.-J."/>
            <person name="Guiguen Y."/>
        </authorList>
    </citation>
    <scope>NUCLEOTIDE SEQUENCE</scope>
    <source>
        <tissue evidence="24">Blood</tissue>
    </source>
</reference>
<accession>A0A8T3E599</accession>
<keyword evidence="8 18" id="KW-0949">S-adenosyl-L-methionine</keyword>
<keyword evidence="12" id="KW-0007">Acetylation</keyword>
<evidence type="ECO:0000256" key="13">
    <source>
        <dbReference type="ARBA" id="ARBA00023242"/>
    </source>
</evidence>
<dbReference type="GO" id="GO:0032259">
    <property type="term" value="P:methylation"/>
    <property type="evidence" value="ECO:0007669"/>
    <property type="project" value="UniProtKB-KW"/>
</dbReference>
<dbReference type="SUPFAM" id="SSF53335">
    <property type="entry name" value="S-adenosyl-L-methionine-dependent methyltransferases"/>
    <property type="match status" value="1"/>
</dbReference>
<keyword evidence="25" id="KW-1185">Reference proteome</keyword>
<evidence type="ECO:0000259" key="21">
    <source>
        <dbReference type="Pfam" id="PF21137"/>
    </source>
</evidence>
<dbReference type="EC" id="2.1.1.319" evidence="3"/>
<evidence type="ECO:0000259" key="22">
    <source>
        <dbReference type="Pfam" id="PF21336"/>
    </source>
</evidence>
<dbReference type="SUPFAM" id="SSF57667">
    <property type="entry name" value="beta-beta-alpha zinc fingers"/>
    <property type="match status" value="1"/>
</dbReference>
<organism evidence="24 25">
    <name type="scientific">Albula goreensis</name>
    <dbReference type="NCBI Taxonomy" id="1534307"/>
    <lineage>
        <taxon>Eukaryota</taxon>
        <taxon>Metazoa</taxon>
        <taxon>Chordata</taxon>
        <taxon>Craniata</taxon>
        <taxon>Vertebrata</taxon>
        <taxon>Euteleostomi</taxon>
        <taxon>Actinopterygii</taxon>
        <taxon>Neopterygii</taxon>
        <taxon>Teleostei</taxon>
        <taxon>Albuliformes</taxon>
        <taxon>Albulidae</taxon>
        <taxon>Albula</taxon>
    </lineage>
</organism>
<evidence type="ECO:0000256" key="19">
    <source>
        <dbReference type="SAM" id="MobiDB-lite"/>
    </source>
</evidence>
<keyword evidence="10" id="KW-0863">Zinc-finger</keyword>
<evidence type="ECO:0000256" key="2">
    <source>
        <dbReference type="ARBA" id="ARBA00004514"/>
    </source>
</evidence>
<feature type="domain" description="Protein arginine N-methyltransferase" evidence="23">
    <location>
        <begin position="354"/>
        <end position="513"/>
    </location>
</feature>
<evidence type="ECO:0000256" key="7">
    <source>
        <dbReference type="ARBA" id="ARBA00022679"/>
    </source>
</evidence>
<comment type="caution">
    <text evidence="24">The sequence shown here is derived from an EMBL/GenBank/DDBJ whole genome shotgun (WGS) entry which is preliminary data.</text>
</comment>
<dbReference type="Pfam" id="PF13649">
    <property type="entry name" value="Methyltransf_25"/>
    <property type="match status" value="1"/>
</dbReference>
<feature type="domain" description="Protein arginine N-methyltransferase 3 C2H2 zinc finger" evidence="22">
    <location>
        <begin position="43"/>
        <end position="59"/>
    </location>
</feature>
<keyword evidence="11" id="KW-0862">Zinc</keyword>
<evidence type="ECO:0000256" key="17">
    <source>
        <dbReference type="ARBA" id="ARBA00075283"/>
    </source>
</evidence>
<dbReference type="GO" id="GO:0008270">
    <property type="term" value="F:zinc ion binding"/>
    <property type="evidence" value="ECO:0007669"/>
    <property type="project" value="UniProtKB-KW"/>
</dbReference>
<dbReference type="EMBL" id="JAERUA010000001">
    <property type="protein sequence ID" value="KAI1904611.1"/>
    <property type="molecule type" value="Genomic_DNA"/>
</dbReference>
<dbReference type="InterPro" id="IPR025799">
    <property type="entry name" value="Arg_MeTrfase"/>
</dbReference>
<evidence type="ECO:0000256" key="1">
    <source>
        <dbReference type="ARBA" id="ARBA00004123"/>
    </source>
</evidence>
<dbReference type="AlphaFoldDB" id="A0A8T3E599"/>
<evidence type="ECO:0000256" key="12">
    <source>
        <dbReference type="ARBA" id="ARBA00022990"/>
    </source>
</evidence>
<dbReference type="InterPro" id="IPR036236">
    <property type="entry name" value="Znf_C2H2_sf"/>
</dbReference>
<dbReference type="Proteomes" id="UP000829720">
    <property type="component" value="Unassembled WGS sequence"/>
</dbReference>
<comment type="catalytic activity">
    <reaction evidence="14">
        <text>L-arginyl-[protein] + 2 S-adenosyl-L-methionine = N(omega),N(omega)-dimethyl-L-arginyl-[protein] + 2 S-adenosyl-L-homocysteine + 2 H(+)</text>
        <dbReference type="Rhea" id="RHEA:48096"/>
        <dbReference type="Rhea" id="RHEA-COMP:10532"/>
        <dbReference type="Rhea" id="RHEA-COMP:11991"/>
        <dbReference type="ChEBI" id="CHEBI:15378"/>
        <dbReference type="ChEBI" id="CHEBI:29965"/>
        <dbReference type="ChEBI" id="CHEBI:57856"/>
        <dbReference type="ChEBI" id="CHEBI:59789"/>
        <dbReference type="ChEBI" id="CHEBI:61897"/>
        <dbReference type="EC" id="2.1.1.319"/>
    </reaction>
    <physiologicalReaction direction="left-to-right" evidence="14">
        <dbReference type="Rhea" id="RHEA:48097"/>
    </physiologicalReaction>
</comment>
<dbReference type="FunFam" id="3.40.50.150:FF:000034">
    <property type="entry name" value="Protein arginine N-methyltransferase 3"/>
    <property type="match status" value="1"/>
</dbReference>
<feature type="region of interest" description="Disordered" evidence="19">
    <location>
        <begin position="1"/>
        <end position="29"/>
    </location>
</feature>
<evidence type="ECO:0000256" key="5">
    <source>
        <dbReference type="ARBA" id="ARBA00022553"/>
    </source>
</evidence>
<dbReference type="GO" id="GO:0042054">
    <property type="term" value="F:histone methyltransferase activity"/>
    <property type="evidence" value="ECO:0007669"/>
    <property type="project" value="TreeGrafter"/>
</dbReference>
<evidence type="ECO:0000313" key="24">
    <source>
        <dbReference type="EMBL" id="KAI1904611.1"/>
    </source>
</evidence>
<feature type="compositionally biased region" description="Acidic residues" evidence="19">
    <location>
        <begin position="16"/>
        <end position="27"/>
    </location>
</feature>
<keyword evidence="5" id="KW-0597">Phosphoprotein</keyword>
<evidence type="ECO:0000259" key="20">
    <source>
        <dbReference type="Pfam" id="PF13649"/>
    </source>
</evidence>
<evidence type="ECO:0000256" key="8">
    <source>
        <dbReference type="ARBA" id="ARBA00022691"/>
    </source>
</evidence>
<dbReference type="InterPro" id="IPR049482">
    <property type="entry name" value="ANM3-like_C2H2_Zf"/>
</dbReference>